<dbReference type="SMART" id="SM00116">
    <property type="entry name" value="CBS"/>
    <property type="match status" value="2"/>
</dbReference>
<evidence type="ECO:0000259" key="9">
    <source>
        <dbReference type="PROSITE" id="PS51464"/>
    </source>
</evidence>
<evidence type="ECO:0000256" key="6">
    <source>
        <dbReference type="PIRSR" id="PIRSR004692-3"/>
    </source>
</evidence>
<dbReference type="NCBIfam" id="TIGR00393">
    <property type="entry name" value="kpsF"/>
    <property type="match status" value="1"/>
</dbReference>
<feature type="site" description="Catalytically relevant" evidence="6">
    <location>
        <position position="102"/>
    </location>
</feature>
<feature type="domain" description="CBS" evidence="8">
    <location>
        <begin position="199"/>
        <end position="257"/>
    </location>
</feature>
<dbReference type="FunFam" id="3.40.50.10490:FF:000011">
    <property type="entry name" value="Arabinose 5-phosphate isomerase"/>
    <property type="match status" value="1"/>
</dbReference>
<dbReference type="Gene3D" id="3.10.580.10">
    <property type="entry name" value="CBS-domain"/>
    <property type="match status" value="1"/>
</dbReference>
<protein>
    <recommendedName>
        <fullName evidence="12">KpsF/GutQ family sugar-phosphate isomerase</fullName>
    </recommendedName>
</protein>
<feature type="domain" description="SIS" evidence="9">
    <location>
        <begin position="32"/>
        <end position="174"/>
    </location>
</feature>
<accession>A0A2P1P7I5</accession>
<evidence type="ECO:0000256" key="3">
    <source>
        <dbReference type="ARBA" id="ARBA00023122"/>
    </source>
</evidence>
<evidence type="ECO:0000256" key="7">
    <source>
        <dbReference type="PROSITE-ProRule" id="PRU00703"/>
    </source>
</evidence>
<dbReference type="GO" id="GO:1901135">
    <property type="term" value="P:carbohydrate derivative metabolic process"/>
    <property type="evidence" value="ECO:0007669"/>
    <property type="project" value="InterPro"/>
</dbReference>
<dbReference type="OrthoDB" id="9762536at2"/>
<feature type="site" description="Catalytically relevant" evidence="6">
    <location>
        <position position="50"/>
    </location>
</feature>
<comment type="similarity">
    <text evidence="1 4">Belongs to the SIS family. GutQ/KpsF subfamily.</text>
</comment>
<dbReference type="GO" id="GO:0005975">
    <property type="term" value="P:carbohydrate metabolic process"/>
    <property type="evidence" value="ECO:0007669"/>
    <property type="project" value="InterPro"/>
</dbReference>
<dbReference type="InterPro" id="IPR050986">
    <property type="entry name" value="GutQ/KpsF_isomerases"/>
</dbReference>
<dbReference type="SUPFAM" id="SSF53697">
    <property type="entry name" value="SIS domain"/>
    <property type="match status" value="1"/>
</dbReference>
<evidence type="ECO:0000259" key="8">
    <source>
        <dbReference type="PROSITE" id="PS51371"/>
    </source>
</evidence>
<dbReference type="InterPro" id="IPR046348">
    <property type="entry name" value="SIS_dom_sf"/>
</dbReference>
<feature type="binding site" evidence="5">
    <location>
        <position position="73"/>
    </location>
    <ligand>
        <name>Zn(2+)</name>
        <dbReference type="ChEBI" id="CHEBI:29105"/>
    </ligand>
</feature>
<dbReference type="InterPro" id="IPR035474">
    <property type="entry name" value="SIS_Kpsf"/>
</dbReference>
<evidence type="ECO:0008006" key="12">
    <source>
        <dbReference type="Google" id="ProtNLM"/>
    </source>
</evidence>
<evidence type="ECO:0000256" key="4">
    <source>
        <dbReference type="PIRNR" id="PIRNR004692"/>
    </source>
</evidence>
<proteinExistence type="inferred from homology"/>
<dbReference type="KEGG" id="ptc:phytr_2730"/>
<dbReference type="Pfam" id="PF00571">
    <property type="entry name" value="CBS"/>
    <property type="match status" value="2"/>
</dbReference>
<dbReference type="PIRSF" id="PIRSF004692">
    <property type="entry name" value="KdsD_KpsF"/>
    <property type="match status" value="1"/>
</dbReference>
<sequence>MDKYLRGKEVIKQEAEALIDLANNLSPVFSEIVEKILSLNGRLIFAGIGKSGYIAHKIAASFSSTGTPSIYLHPAEASHGDLGMITKEDLVFLLSNSGETKELGDIINYCKRFDIKIVAVTMNPKSTLAKYSDFLLQIPKWKEASNIGAPTTSSTMMLALGDALVVANHEERNICHNIFGTFHPGGKLGARLKTVDQLMHVGERLPVVKPDTQMSEVLIEMTRKSLGCCVIVDDGYIVGIITDGDLRRHMSQNIFNFPARDIMSVKQKMISPKTLAFEALKEMNEKSITNLLVAEDGKLVGIIHIHDLLRAGLM</sequence>
<dbReference type="Pfam" id="PF01380">
    <property type="entry name" value="SIS"/>
    <property type="match status" value="1"/>
</dbReference>
<dbReference type="InterPro" id="IPR046342">
    <property type="entry name" value="CBS_dom_sf"/>
</dbReference>
<name>A0A2P1P7I5_9RICK</name>
<feature type="site" description="Catalytically relevant" evidence="6">
    <location>
        <position position="143"/>
    </location>
</feature>
<dbReference type="PROSITE" id="PS51371">
    <property type="entry name" value="CBS"/>
    <property type="match status" value="2"/>
</dbReference>
<keyword evidence="3 7" id="KW-0129">CBS domain</keyword>
<dbReference type="PROSITE" id="PS51464">
    <property type="entry name" value="SIS"/>
    <property type="match status" value="1"/>
</dbReference>
<gene>
    <name evidence="10" type="ORF">phytr_2730</name>
</gene>
<evidence type="ECO:0000313" key="11">
    <source>
        <dbReference type="Proteomes" id="UP000241762"/>
    </source>
</evidence>
<organism evidence="10 11">
    <name type="scientific">Candidatus Phycorickettsia trachydisci</name>
    <dbReference type="NCBI Taxonomy" id="2115978"/>
    <lineage>
        <taxon>Bacteria</taxon>
        <taxon>Pseudomonadati</taxon>
        <taxon>Pseudomonadota</taxon>
        <taxon>Alphaproteobacteria</taxon>
        <taxon>Rickettsiales</taxon>
        <taxon>Rickettsiaceae</taxon>
        <taxon>Candidatus Phycorickettsia</taxon>
    </lineage>
</organism>
<dbReference type="CDD" id="cd05014">
    <property type="entry name" value="SIS_Kpsf"/>
    <property type="match status" value="1"/>
</dbReference>
<evidence type="ECO:0000256" key="5">
    <source>
        <dbReference type="PIRSR" id="PIRSR004692-2"/>
    </source>
</evidence>
<dbReference type="GO" id="GO:0019146">
    <property type="term" value="F:arabinose-5-phosphate isomerase activity"/>
    <property type="evidence" value="ECO:0007669"/>
    <property type="project" value="UniProtKB-ARBA"/>
</dbReference>
<feature type="domain" description="CBS" evidence="8">
    <location>
        <begin position="263"/>
        <end position="314"/>
    </location>
</feature>
<keyword evidence="5" id="KW-0862">Zinc</keyword>
<dbReference type="PANTHER" id="PTHR42745:SF1">
    <property type="entry name" value="ARABINOSE 5-PHOSPHATE ISOMERASE KDSD"/>
    <property type="match status" value="1"/>
</dbReference>
<dbReference type="Proteomes" id="UP000241762">
    <property type="component" value="Chromosome"/>
</dbReference>
<dbReference type="InterPro" id="IPR000644">
    <property type="entry name" value="CBS_dom"/>
</dbReference>
<keyword evidence="2" id="KW-0677">Repeat</keyword>
<evidence type="ECO:0000256" key="1">
    <source>
        <dbReference type="ARBA" id="ARBA00008165"/>
    </source>
</evidence>
<dbReference type="AlphaFoldDB" id="A0A2P1P7I5"/>
<feature type="site" description="Catalytically relevant" evidence="6">
    <location>
        <position position="183"/>
    </location>
</feature>
<dbReference type="CDD" id="cd04604">
    <property type="entry name" value="CBS_pair_SIS_assoc"/>
    <property type="match status" value="1"/>
</dbReference>
<evidence type="ECO:0000256" key="2">
    <source>
        <dbReference type="ARBA" id="ARBA00022737"/>
    </source>
</evidence>
<dbReference type="PANTHER" id="PTHR42745">
    <property type="match status" value="1"/>
</dbReference>
<dbReference type="InterPro" id="IPR001347">
    <property type="entry name" value="SIS_dom"/>
</dbReference>
<dbReference type="InterPro" id="IPR004800">
    <property type="entry name" value="KdsD/KpsF-type"/>
</dbReference>
<evidence type="ECO:0000313" key="10">
    <source>
        <dbReference type="EMBL" id="AVP87229.1"/>
    </source>
</evidence>
<reference evidence="10 11" key="1">
    <citation type="submission" date="2018-03" db="EMBL/GenBank/DDBJ databases">
        <title>A gene transfer event suggests a long-term partnership between eustigmatophyte algae and a novel lineage of endosymbiotic bacteria.</title>
        <authorList>
            <person name="Yurchenko T."/>
            <person name="Sevcikova T."/>
            <person name="Pribyl P."/>
            <person name="El Karkouri K."/>
            <person name="Klimes V."/>
            <person name="Amaral R."/>
            <person name="Zbrankova V."/>
            <person name="Kim E."/>
            <person name="Raoult D."/>
            <person name="Santos L.M.A."/>
            <person name="Elias M."/>
        </authorList>
    </citation>
    <scope>NUCLEOTIDE SEQUENCE [LARGE SCALE GENOMIC DNA]</scope>
    <source>
        <strain evidence="10">CCALA 838</strain>
    </source>
</reference>
<dbReference type="GO" id="GO:0097367">
    <property type="term" value="F:carbohydrate derivative binding"/>
    <property type="evidence" value="ECO:0007669"/>
    <property type="project" value="InterPro"/>
</dbReference>
<dbReference type="EMBL" id="CP027845">
    <property type="protein sequence ID" value="AVP87229.1"/>
    <property type="molecule type" value="Genomic_DNA"/>
</dbReference>
<dbReference type="GO" id="GO:0046872">
    <property type="term" value="F:metal ion binding"/>
    <property type="evidence" value="ECO:0007669"/>
    <property type="project" value="UniProtKB-KW"/>
</dbReference>
<keyword evidence="5" id="KW-0479">Metal-binding</keyword>
<dbReference type="Gene3D" id="3.40.50.10490">
    <property type="entry name" value="Glucose-6-phosphate isomerase like protein, domain 1"/>
    <property type="match status" value="1"/>
</dbReference>
<dbReference type="RefSeq" id="WP_106874097.1">
    <property type="nucleotide sequence ID" value="NZ_CP027845.1"/>
</dbReference>
<keyword evidence="11" id="KW-1185">Reference proteome</keyword>